<feature type="compositionally biased region" description="Low complexity" evidence="1">
    <location>
        <begin position="17"/>
        <end position="26"/>
    </location>
</feature>
<feature type="region of interest" description="Disordered" evidence="1">
    <location>
        <begin position="93"/>
        <end position="155"/>
    </location>
</feature>
<feature type="compositionally biased region" description="Low complexity" evidence="1">
    <location>
        <begin position="117"/>
        <end position="139"/>
    </location>
</feature>
<dbReference type="AlphaFoldDB" id="A0A8J5JPS3"/>
<evidence type="ECO:0000313" key="3">
    <source>
        <dbReference type="Proteomes" id="UP000747542"/>
    </source>
</evidence>
<dbReference type="Proteomes" id="UP000747542">
    <property type="component" value="Unassembled WGS sequence"/>
</dbReference>
<comment type="caution">
    <text evidence="2">The sequence shown here is derived from an EMBL/GenBank/DDBJ whole genome shotgun (WGS) entry which is preliminary data.</text>
</comment>
<feature type="non-terminal residue" evidence="2">
    <location>
        <position position="155"/>
    </location>
</feature>
<organism evidence="2 3">
    <name type="scientific">Homarus americanus</name>
    <name type="common">American lobster</name>
    <dbReference type="NCBI Taxonomy" id="6706"/>
    <lineage>
        <taxon>Eukaryota</taxon>
        <taxon>Metazoa</taxon>
        <taxon>Ecdysozoa</taxon>
        <taxon>Arthropoda</taxon>
        <taxon>Crustacea</taxon>
        <taxon>Multicrustacea</taxon>
        <taxon>Malacostraca</taxon>
        <taxon>Eumalacostraca</taxon>
        <taxon>Eucarida</taxon>
        <taxon>Decapoda</taxon>
        <taxon>Pleocyemata</taxon>
        <taxon>Astacidea</taxon>
        <taxon>Nephropoidea</taxon>
        <taxon>Nephropidae</taxon>
        <taxon>Homarus</taxon>
    </lineage>
</organism>
<evidence type="ECO:0000313" key="2">
    <source>
        <dbReference type="EMBL" id="KAG7161805.1"/>
    </source>
</evidence>
<proteinExistence type="predicted"/>
<feature type="region of interest" description="Disordered" evidence="1">
    <location>
        <begin position="1"/>
        <end position="57"/>
    </location>
</feature>
<feature type="compositionally biased region" description="Polar residues" evidence="1">
    <location>
        <begin position="1"/>
        <end position="10"/>
    </location>
</feature>
<sequence length="155" mass="16596">NINNNNNKQVSLPRIAGTTNTTNGSGSSLGGSPGPPLDNAGNWGKPGEPVGLRNYDPKKPLTVELQHGQARQQIILPTDILDKNKKYHLTFSIKPTTPVPAPSQSPTKEEVVEEEAVVVPPERSASAPETIEPETLIPEARQELHSAPAESRTEA</sequence>
<reference evidence="2" key="1">
    <citation type="journal article" date="2021" name="Sci. Adv.">
        <title>The American lobster genome reveals insights on longevity, neural, and immune adaptations.</title>
        <authorList>
            <person name="Polinski J.M."/>
            <person name="Zimin A.V."/>
            <person name="Clark K.F."/>
            <person name="Kohn A.B."/>
            <person name="Sadowski N."/>
            <person name="Timp W."/>
            <person name="Ptitsyn A."/>
            <person name="Khanna P."/>
            <person name="Romanova D.Y."/>
            <person name="Williams P."/>
            <person name="Greenwood S.J."/>
            <person name="Moroz L.L."/>
            <person name="Walt D.R."/>
            <person name="Bodnar A.G."/>
        </authorList>
    </citation>
    <scope>NUCLEOTIDE SEQUENCE</scope>
    <source>
        <strain evidence="2">GMGI-L3</strain>
    </source>
</reference>
<accession>A0A8J5JPS3</accession>
<dbReference type="EMBL" id="JAHLQT010028808">
    <property type="protein sequence ID" value="KAG7161805.1"/>
    <property type="molecule type" value="Genomic_DNA"/>
</dbReference>
<keyword evidence="3" id="KW-1185">Reference proteome</keyword>
<evidence type="ECO:0000256" key="1">
    <source>
        <dbReference type="SAM" id="MobiDB-lite"/>
    </source>
</evidence>
<protein>
    <submittedName>
        <fullName evidence="2">Uncharacterized protein</fullName>
    </submittedName>
</protein>
<gene>
    <name evidence="2" type="ORF">Hamer_G007457</name>
</gene>
<name>A0A8J5JPS3_HOMAM</name>